<reference evidence="4" key="1">
    <citation type="submission" date="2016-06" db="UniProtKB">
        <authorList>
            <consortium name="WormBaseParasite"/>
        </authorList>
    </citation>
    <scope>IDENTIFICATION</scope>
</reference>
<name>A0A183I9V7_9BILA</name>
<evidence type="ECO:0000313" key="3">
    <source>
        <dbReference type="Proteomes" id="UP000270296"/>
    </source>
</evidence>
<feature type="compositionally biased region" description="Basic and acidic residues" evidence="1">
    <location>
        <begin position="69"/>
        <end position="79"/>
    </location>
</feature>
<accession>A0A183I9V7</accession>
<protein>
    <submittedName>
        <fullName evidence="2 4">Uncharacterized protein</fullName>
    </submittedName>
</protein>
<keyword evidence="3" id="KW-1185">Reference proteome</keyword>
<feature type="region of interest" description="Disordered" evidence="1">
    <location>
        <begin position="69"/>
        <end position="105"/>
    </location>
</feature>
<reference evidence="2 3" key="2">
    <citation type="submission" date="2018-11" db="EMBL/GenBank/DDBJ databases">
        <authorList>
            <consortium name="Pathogen Informatics"/>
        </authorList>
    </citation>
    <scope>NUCLEOTIDE SEQUENCE [LARGE SCALE GENOMIC DNA]</scope>
</reference>
<dbReference type="Proteomes" id="UP000270296">
    <property type="component" value="Unassembled WGS sequence"/>
</dbReference>
<evidence type="ECO:0000256" key="1">
    <source>
        <dbReference type="SAM" id="MobiDB-lite"/>
    </source>
</evidence>
<proteinExistence type="predicted"/>
<evidence type="ECO:0000313" key="2">
    <source>
        <dbReference type="EMBL" id="VDO83162.1"/>
    </source>
</evidence>
<evidence type="ECO:0000313" key="4">
    <source>
        <dbReference type="WBParaSite" id="SBAD_0000042001-mRNA-1"/>
    </source>
</evidence>
<gene>
    <name evidence="2" type="ORF">SBAD_LOCUS401</name>
</gene>
<dbReference type="EMBL" id="UZAM01000956">
    <property type="protein sequence ID" value="VDO83162.1"/>
    <property type="molecule type" value="Genomic_DNA"/>
</dbReference>
<dbReference type="WBParaSite" id="SBAD_0000042001-mRNA-1">
    <property type="protein sequence ID" value="SBAD_0000042001-mRNA-1"/>
    <property type="gene ID" value="SBAD_0000042001"/>
</dbReference>
<organism evidence="4">
    <name type="scientific">Soboliphyme baturini</name>
    <dbReference type="NCBI Taxonomy" id="241478"/>
    <lineage>
        <taxon>Eukaryota</taxon>
        <taxon>Metazoa</taxon>
        <taxon>Ecdysozoa</taxon>
        <taxon>Nematoda</taxon>
        <taxon>Enoplea</taxon>
        <taxon>Dorylaimia</taxon>
        <taxon>Dioctophymatida</taxon>
        <taxon>Dioctophymatoidea</taxon>
        <taxon>Soboliphymatidae</taxon>
        <taxon>Soboliphyme</taxon>
    </lineage>
</organism>
<dbReference type="AlphaFoldDB" id="A0A183I9V7"/>
<sequence length="105" mass="11814">MARTLADGGIHSVAVFRQKQRSGSDMGVVDDRPLRNVARNDRMDDAVWRAEVRVQIVAAFVLAFKAQPEKKDGRLMTEEEQREENEEDEQKREATAGRISPSAST</sequence>